<evidence type="ECO:0000256" key="14">
    <source>
        <dbReference type="SAM" id="Phobius"/>
    </source>
</evidence>
<feature type="region of interest" description="Disordered" evidence="13">
    <location>
        <begin position="498"/>
        <end position="538"/>
    </location>
</feature>
<feature type="transmembrane region" description="Helical" evidence="14">
    <location>
        <begin position="852"/>
        <end position="879"/>
    </location>
</feature>
<name>A0AAW0P9A2_9GOBI</name>
<dbReference type="GO" id="GO:0001518">
    <property type="term" value="C:voltage-gated sodium channel complex"/>
    <property type="evidence" value="ECO:0007669"/>
    <property type="project" value="TreeGrafter"/>
</dbReference>
<feature type="compositionally biased region" description="Acidic residues" evidence="13">
    <location>
        <begin position="1146"/>
        <end position="1166"/>
    </location>
</feature>
<dbReference type="GO" id="GO:0005245">
    <property type="term" value="F:voltage-gated calcium channel activity"/>
    <property type="evidence" value="ECO:0007669"/>
    <property type="project" value="InterPro"/>
</dbReference>
<dbReference type="InterPro" id="IPR005821">
    <property type="entry name" value="Ion_trans_dom"/>
</dbReference>
<dbReference type="GO" id="GO:0046872">
    <property type="term" value="F:metal ion binding"/>
    <property type="evidence" value="ECO:0007669"/>
    <property type="project" value="UniProtKB-KW"/>
</dbReference>
<feature type="compositionally biased region" description="Polar residues" evidence="13">
    <location>
        <begin position="1123"/>
        <end position="1133"/>
    </location>
</feature>
<keyword evidence="11 12" id="KW-0106">Calcium</keyword>
<evidence type="ECO:0000256" key="11">
    <source>
        <dbReference type="PIRSR" id="PIRSR602077-1"/>
    </source>
</evidence>
<evidence type="ECO:0000256" key="5">
    <source>
        <dbReference type="ARBA" id="ARBA00022882"/>
    </source>
</evidence>
<keyword evidence="17" id="KW-1185">Reference proteome</keyword>
<dbReference type="PANTHER" id="PTHR10037">
    <property type="entry name" value="VOLTAGE-GATED CATION CHANNEL CALCIUM AND SODIUM"/>
    <property type="match status" value="1"/>
</dbReference>
<feature type="transmembrane region" description="Helical" evidence="14">
    <location>
        <begin position="941"/>
        <end position="961"/>
    </location>
</feature>
<feature type="transmembrane region" description="Helical" evidence="14">
    <location>
        <begin position="261"/>
        <end position="285"/>
    </location>
</feature>
<evidence type="ECO:0000256" key="12">
    <source>
        <dbReference type="RuleBase" id="RU003808"/>
    </source>
</evidence>
<feature type="transmembrane region" description="Helical" evidence="14">
    <location>
        <begin position="621"/>
        <end position="642"/>
    </location>
</feature>
<dbReference type="Proteomes" id="UP001460270">
    <property type="component" value="Unassembled WGS sequence"/>
</dbReference>
<dbReference type="PANTHER" id="PTHR10037:SF230">
    <property type="entry name" value="CA[2+]-CHANNEL PROTEIN ALPHA[[1]] SUBUNIT T, ISOFORM F"/>
    <property type="match status" value="1"/>
</dbReference>
<feature type="domain" description="Ion transport" evidence="15">
    <location>
        <begin position="10"/>
        <end position="292"/>
    </location>
</feature>
<feature type="region of interest" description="Disordered" evidence="13">
    <location>
        <begin position="1123"/>
        <end position="1166"/>
    </location>
</feature>
<evidence type="ECO:0000256" key="9">
    <source>
        <dbReference type="ARBA" id="ARBA00023180"/>
    </source>
</evidence>
<feature type="domain" description="Ion transport" evidence="15">
    <location>
        <begin position="403"/>
        <end position="472"/>
    </location>
</feature>
<keyword evidence="11" id="KW-0479">Metal-binding</keyword>
<evidence type="ECO:0000256" key="4">
    <source>
        <dbReference type="ARBA" id="ARBA00022737"/>
    </source>
</evidence>
<comment type="subcellular location">
    <subcellularLocation>
        <location evidence="1 12">Membrane</location>
        <topology evidence="1 12">Multi-pass membrane protein</topology>
    </subcellularLocation>
</comment>
<feature type="transmembrane region" description="Helical" evidence="14">
    <location>
        <begin position="1088"/>
        <end position="1113"/>
    </location>
</feature>
<dbReference type="EMBL" id="JBBPFD010000008">
    <property type="protein sequence ID" value="KAK7915996.1"/>
    <property type="molecule type" value="Genomic_DNA"/>
</dbReference>
<evidence type="ECO:0000259" key="15">
    <source>
        <dbReference type="Pfam" id="PF00520"/>
    </source>
</evidence>
<keyword evidence="4" id="KW-0677">Repeat</keyword>
<organism evidence="16 17">
    <name type="scientific">Mugilogobius chulae</name>
    <name type="common">yellowstripe goby</name>
    <dbReference type="NCBI Taxonomy" id="88201"/>
    <lineage>
        <taxon>Eukaryota</taxon>
        <taxon>Metazoa</taxon>
        <taxon>Chordata</taxon>
        <taxon>Craniata</taxon>
        <taxon>Vertebrata</taxon>
        <taxon>Euteleostomi</taxon>
        <taxon>Actinopterygii</taxon>
        <taxon>Neopterygii</taxon>
        <taxon>Teleostei</taxon>
        <taxon>Neoteleostei</taxon>
        <taxon>Acanthomorphata</taxon>
        <taxon>Gobiaria</taxon>
        <taxon>Gobiiformes</taxon>
        <taxon>Gobioidei</taxon>
        <taxon>Gobiidae</taxon>
        <taxon>Gobionellinae</taxon>
        <taxon>Mugilogobius</taxon>
    </lineage>
</organism>
<feature type="transmembrane region" description="Helical" evidence="14">
    <location>
        <begin position="456"/>
        <end position="479"/>
    </location>
</feature>
<evidence type="ECO:0000313" key="16">
    <source>
        <dbReference type="EMBL" id="KAK7915996.1"/>
    </source>
</evidence>
<feature type="transmembrane region" description="Helical" evidence="14">
    <location>
        <begin position="54"/>
        <end position="77"/>
    </location>
</feature>
<protein>
    <recommendedName>
        <fullName evidence="15">Ion transport domain-containing protein</fullName>
    </recommendedName>
</protein>
<gene>
    <name evidence="16" type="ORF">WMY93_011757</name>
</gene>
<keyword evidence="10" id="KW-0407">Ion channel</keyword>
<dbReference type="GO" id="GO:0005891">
    <property type="term" value="C:voltage-gated calcium channel complex"/>
    <property type="evidence" value="ECO:0007669"/>
    <property type="project" value="InterPro"/>
</dbReference>
<keyword evidence="6 14" id="KW-1133">Transmembrane helix</keyword>
<feature type="transmembrane region" description="Helical" evidence="14">
    <location>
        <begin position="1002"/>
        <end position="1023"/>
    </location>
</feature>
<accession>A0AAW0P9A2</accession>
<feature type="transmembrane region" description="Helical" evidence="14">
    <location>
        <begin position="733"/>
        <end position="762"/>
    </location>
</feature>
<keyword evidence="3 14" id="KW-0812">Transmembrane</keyword>
<feature type="domain" description="Ion transport" evidence="15">
    <location>
        <begin position="904"/>
        <end position="1124"/>
    </location>
</feature>
<feature type="binding site" evidence="11">
    <location>
        <position position="824"/>
    </location>
    <ligand>
        <name>Ca(2+)</name>
        <dbReference type="ChEBI" id="CHEBI:29108"/>
    </ligand>
</feature>
<dbReference type="InterPro" id="IPR043203">
    <property type="entry name" value="VGCC_Ca_Na"/>
</dbReference>
<keyword evidence="5 12" id="KW-0851">Voltage-gated channel</keyword>
<feature type="domain" description="Ion transport" evidence="15">
    <location>
        <begin position="583"/>
        <end position="876"/>
    </location>
</feature>
<keyword evidence="7" id="KW-0406">Ion transport</keyword>
<keyword evidence="8 14" id="KW-0472">Membrane</keyword>
<keyword evidence="12" id="KW-0109">Calcium transport</keyword>
<evidence type="ECO:0000256" key="6">
    <source>
        <dbReference type="ARBA" id="ARBA00022989"/>
    </source>
</evidence>
<evidence type="ECO:0000256" key="10">
    <source>
        <dbReference type="ARBA" id="ARBA00023303"/>
    </source>
</evidence>
<dbReference type="GO" id="GO:0005248">
    <property type="term" value="F:voltage-gated sodium channel activity"/>
    <property type="evidence" value="ECO:0007669"/>
    <property type="project" value="TreeGrafter"/>
</dbReference>
<dbReference type="SUPFAM" id="SSF81324">
    <property type="entry name" value="Voltage-gated potassium channels"/>
    <property type="match status" value="3"/>
</dbReference>
<evidence type="ECO:0000313" key="17">
    <source>
        <dbReference type="Proteomes" id="UP001460270"/>
    </source>
</evidence>
<evidence type="ECO:0000256" key="8">
    <source>
        <dbReference type="ARBA" id="ARBA00023136"/>
    </source>
</evidence>
<feature type="transmembrane region" description="Helical" evidence="14">
    <location>
        <begin position="582"/>
        <end position="601"/>
    </location>
</feature>
<dbReference type="FunFam" id="1.20.120.350:FF:000009">
    <property type="entry name" value="Voltage-dependent T-type calcium channel subunit alpha"/>
    <property type="match status" value="1"/>
</dbReference>
<comment type="caution">
    <text evidence="16">The sequence shown here is derived from an EMBL/GenBank/DDBJ whole genome shotgun (WGS) entry which is preliminary data.</text>
</comment>
<evidence type="ECO:0000256" key="7">
    <source>
        <dbReference type="ARBA" id="ARBA00023065"/>
    </source>
</evidence>
<keyword evidence="9" id="KW-0325">Glycoprotein</keyword>
<keyword evidence="2" id="KW-0813">Transport</keyword>
<dbReference type="Gene3D" id="1.20.120.350">
    <property type="entry name" value="Voltage-gated potassium channels. Chain C"/>
    <property type="match status" value="2"/>
</dbReference>
<evidence type="ECO:0000256" key="13">
    <source>
        <dbReference type="SAM" id="MobiDB-lite"/>
    </source>
</evidence>
<dbReference type="InterPro" id="IPR027359">
    <property type="entry name" value="Volt_channel_dom_sf"/>
</dbReference>
<proteinExistence type="inferred from homology"/>
<dbReference type="PRINTS" id="PR00167">
    <property type="entry name" value="CACHANNEL"/>
</dbReference>
<feature type="transmembrane region" description="Helical" evidence="14">
    <location>
        <begin position="912"/>
        <end position="935"/>
    </location>
</feature>
<dbReference type="Gene3D" id="1.10.287.70">
    <property type="match status" value="4"/>
</dbReference>
<dbReference type="AlphaFoldDB" id="A0AAW0P9A2"/>
<evidence type="ECO:0000256" key="3">
    <source>
        <dbReference type="ARBA" id="ARBA00022692"/>
    </source>
</evidence>
<dbReference type="InterPro" id="IPR002077">
    <property type="entry name" value="VDCCAlpha1"/>
</dbReference>
<dbReference type="Pfam" id="PF00520">
    <property type="entry name" value="Ion_trans"/>
    <property type="match status" value="4"/>
</dbReference>
<evidence type="ECO:0000256" key="1">
    <source>
        <dbReference type="ARBA" id="ARBA00004141"/>
    </source>
</evidence>
<evidence type="ECO:0000256" key="2">
    <source>
        <dbReference type="ARBA" id="ARBA00022448"/>
    </source>
</evidence>
<feature type="transmembrane region" description="Helical" evidence="14">
    <location>
        <begin position="98"/>
        <end position="125"/>
    </location>
</feature>
<feature type="transmembrane region" description="Helical" evidence="14">
    <location>
        <begin position="427"/>
        <end position="450"/>
    </location>
</feature>
<comment type="similarity">
    <text evidence="12">Belongs to the calcium channel alpha-1 subunit (TC 1.A.1.11) family.</text>
</comment>
<dbReference type="FunFam" id="1.10.287.70:FF:000117">
    <property type="entry name" value="Voltage-gated Ca2+ channel, alpha subunit"/>
    <property type="match status" value="1"/>
</dbReference>
<feature type="transmembrane region" description="Helical" evidence="14">
    <location>
        <begin position="20"/>
        <end position="39"/>
    </location>
</feature>
<sequence length="1166" mass="134582">MKFDPTTLKSYIQLQSMDHVFFAFFMVEMVMKILAHGAYGRKGYLRNNWSKLDGFILLCEFVGYFLRIFNVNFALVLDSVRPLRLLRRIPSQQRYVEIIIRTLPMFGRVIFTFAVIIFIFSVMAVKLWKGQLHNRCFLSAEAESIFQLNNMTMALFYDNPTKMPFLCSTNDTNGQQCSVLPSTVKPNMMCPGPLFTANWNDSFCLDLNTFYTECQRAPQAPYRGAVNFDDVPHAFITMFQVTTLEGWSEVMYFIMDSYSFWSFWFFIAVTAIGSLVMTNVIAVVLTTQFNLSMQRHQQENVTSDTFQTPQHRLYAFLRELQDKIRRRMETLPLGPRGRRMLQIWRRISSWTKSTVEGEVVETIMFVSICASVLDLALEHHNQSAGHASVWLQVQFLLENDMWRKNFDNPTWSMVTVFQLLTQEDWNYVLYNAMAASTAWSAIYFIVTIILGKNLFLNVLVSIVLHNFQALTRTLIISALDGQNLILTLRPGTFRTLSPALDGSEPNPNPQTRNTLGTLSPALGRDEHTTEGSSAQEAPVTQQHPWYECLLPRCYRTRQNYSLFVFAPGNRFRIWCQRISSSVLFDYVILVLIGLSCIALAMERPSLQPESTERFILTTLDLVFAGLFFVEMIIKVVSLGLVLGKDSYIHISWNLIEPVVSLGLVLGKDSYARNAWNFMDGLLVIFSLVDIIVTQGHSNHDSAERNMFGILKVLRLLRALRPLRMLNHFPQLRLTINTLVAAVGPITNIVLISLMFMFFYAIVGVQMFEGAFYNCMDTDFHDVRHPNITDNSSCLAQNFIWKERTFNFDNLLQALLSLFVMYSKDGWVNIMYDGIDAVGPDIQPITQFNPWRALYFILFMITCVLLLDMFIGTLVDTWFLKVHQERELQRQKQKKRRRVATRRRRYLEDLMEICFYVLTGLFMIQLLFKTLVLGIRNLVMDWWNVLDVVVLVVSMTTIVLLAPPVKEHLQINTGIVHCLRLISLVQWLKVVRKYVLTKTIRKTLFKCGNLFVLYAFFVFIYAVLTVELFGGLECTKDYPCSALNRYANFKDFPRAVLTLYKMSTGDNWSGVLKDTMRECRSDDIHCHDYFLWVAPLVFGSFVVLVQFVLVNLIVAAVMEAQEEVTGTTHYQPTDVNEEPGNERVEELENEPEDELEDEPEDEPENEP</sequence>
<keyword evidence="12" id="KW-0107">Calcium channel</keyword>
<reference evidence="17" key="1">
    <citation type="submission" date="2024-04" db="EMBL/GenBank/DDBJ databases">
        <title>Salinicola lusitanus LLJ914,a marine bacterium isolated from the Okinawa Trough.</title>
        <authorList>
            <person name="Li J."/>
        </authorList>
    </citation>
    <scope>NUCLEOTIDE SEQUENCE [LARGE SCALE GENOMIC DNA]</scope>
</reference>